<dbReference type="EMBL" id="JAIWQS010000009">
    <property type="protein sequence ID" value="KAJ8755191.1"/>
    <property type="molecule type" value="Genomic_DNA"/>
</dbReference>
<reference evidence="2 3" key="1">
    <citation type="submission" date="2021-09" db="EMBL/GenBank/DDBJ databases">
        <title>Genomic insights and catalytic innovation underlie evolution of tropane alkaloids biosynthesis.</title>
        <authorList>
            <person name="Wang Y.-J."/>
            <person name="Tian T."/>
            <person name="Huang J.-P."/>
            <person name="Huang S.-X."/>
        </authorList>
    </citation>
    <scope>NUCLEOTIDE SEQUENCE [LARGE SCALE GENOMIC DNA]</scope>
    <source>
        <strain evidence="2">KIB-2018</strain>
        <tissue evidence="2">Leaf</tissue>
    </source>
</reference>
<keyword evidence="3" id="KW-1185">Reference proteome</keyword>
<dbReference type="InterPro" id="IPR013103">
    <property type="entry name" value="RVT_2"/>
</dbReference>
<gene>
    <name evidence="2" type="ORF">K2173_018989</name>
</gene>
<dbReference type="CDD" id="cd09272">
    <property type="entry name" value="RNase_HI_RT_Ty1"/>
    <property type="match status" value="1"/>
</dbReference>
<dbReference type="PANTHER" id="PTHR11439">
    <property type="entry name" value="GAG-POL-RELATED RETROTRANSPOSON"/>
    <property type="match status" value="1"/>
</dbReference>
<evidence type="ECO:0000259" key="1">
    <source>
        <dbReference type="Pfam" id="PF07727"/>
    </source>
</evidence>
<accession>A0AAV8ST62</accession>
<feature type="domain" description="Reverse transcriptase Ty1/copia-type" evidence="1">
    <location>
        <begin position="11"/>
        <end position="59"/>
    </location>
</feature>
<dbReference type="AlphaFoldDB" id="A0AAV8ST62"/>
<organism evidence="2 3">
    <name type="scientific">Erythroxylum novogranatense</name>
    <dbReference type="NCBI Taxonomy" id="1862640"/>
    <lineage>
        <taxon>Eukaryota</taxon>
        <taxon>Viridiplantae</taxon>
        <taxon>Streptophyta</taxon>
        <taxon>Embryophyta</taxon>
        <taxon>Tracheophyta</taxon>
        <taxon>Spermatophyta</taxon>
        <taxon>Magnoliopsida</taxon>
        <taxon>eudicotyledons</taxon>
        <taxon>Gunneridae</taxon>
        <taxon>Pentapetalae</taxon>
        <taxon>rosids</taxon>
        <taxon>fabids</taxon>
        <taxon>Malpighiales</taxon>
        <taxon>Erythroxylaceae</taxon>
        <taxon>Erythroxylum</taxon>
    </lineage>
</organism>
<evidence type="ECO:0000313" key="3">
    <source>
        <dbReference type="Proteomes" id="UP001159364"/>
    </source>
</evidence>
<protein>
    <recommendedName>
        <fullName evidence="1">Reverse transcriptase Ty1/copia-type domain-containing protein</fullName>
    </recommendedName>
</protein>
<name>A0AAV8ST62_9ROSI</name>
<dbReference type="InterPro" id="IPR043502">
    <property type="entry name" value="DNA/RNA_pol_sf"/>
</dbReference>
<dbReference type="Pfam" id="PF07727">
    <property type="entry name" value="RVT_2"/>
    <property type="match status" value="1"/>
</dbReference>
<comment type="caution">
    <text evidence="2">The sequence shown here is derived from an EMBL/GenBank/DDBJ whole genome shotgun (WGS) entry which is preliminary data.</text>
</comment>
<dbReference type="PANTHER" id="PTHR11439:SF470">
    <property type="entry name" value="CYSTEINE-RICH RLK (RECEPTOR-LIKE PROTEIN KINASE) 8"/>
    <property type="match status" value="1"/>
</dbReference>
<dbReference type="SUPFAM" id="SSF56672">
    <property type="entry name" value="DNA/RNA polymerases"/>
    <property type="match status" value="1"/>
</dbReference>
<evidence type="ECO:0000313" key="2">
    <source>
        <dbReference type="EMBL" id="KAJ8755191.1"/>
    </source>
</evidence>
<dbReference type="Proteomes" id="UP001159364">
    <property type="component" value="Linkage Group LG09"/>
</dbReference>
<sequence>MDEEIEALEMNRTWDITDLPEGKKPIGCKWIFKVKLKENGKVDIFKARLVAKGYNQIEGFTIKDLQHARYFLGLEITRSENGIYFNQRKYALDLIQDAGTDDGPKLEDPYLYRKLVGRLLYLGYTIPDLAHATQQLSQYVHDPRQLHLRNALHVLRYIKNRPSLGLKSLIGDFQVADSIPIPLHCDNQAALHITANPVFHERTKHLDIDCHIVRE</sequence>
<proteinExistence type="predicted"/>